<feature type="non-terminal residue" evidence="5">
    <location>
        <position position="735"/>
    </location>
</feature>
<evidence type="ECO:0000256" key="1">
    <source>
        <dbReference type="ARBA" id="ARBA00023002"/>
    </source>
</evidence>
<dbReference type="EMBL" id="QWIP01000148">
    <property type="protein sequence ID" value="RMY71324.1"/>
    <property type="molecule type" value="Genomic_DNA"/>
</dbReference>
<dbReference type="AlphaFoldDB" id="A0A3M7E5H5"/>
<dbReference type="InterPro" id="IPR013785">
    <property type="entry name" value="Aldolase_TIM"/>
</dbReference>
<dbReference type="SUPFAM" id="SSF51730">
    <property type="entry name" value="FAD-linked oxidoreductase"/>
    <property type="match status" value="1"/>
</dbReference>
<feature type="transmembrane region" description="Helical" evidence="3">
    <location>
        <begin position="715"/>
        <end position="733"/>
    </location>
</feature>
<evidence type="ECO:0000259" key="4">
    <source>
        <dbReference type="Pfam" id="PF01619"/>
    </source>
</evidence>
<protein>
    <recommendedName>
        <fullName evidence="4">Proline dehydrogenase domain-containing protein</fullName>
    </recommendedName>
</protein>
<dbReference type="SUPFAM" id="SSF51569">
    <property type="entry name" value="Aldolase"/>
    <property type="match status" value="1"/>
</dbReference>
<dbReference type="OrthoDB" id="191315at2759"/>
<dbReference type="SUPFAM" id="SSF103473">
    <property type="entry name" value="MFS general substrate transporter"/>
    <property type="match status" value="1"/>
</dbReference>
<feature type="transmembrane region" description="Helical" evidence="3">
    <location>
        <begin position="645"/>
        <end position="668"/>
    </location>
</feature>
<comment type="caution">
    <text evidence="5">The sequence shown here is derived from an EMBL/GenBank/DDBJ whole genome shotgun (WGS) entry which is preliminary data.</text>
</comment>
<keyword evidence="3" id="KW-0472">Membrane</keyword>
<dbReference type="InterPro" id="IPR029041">
    <property type="entry name" value="FAD-linked_oxidoreductase-like"/>
</dbReference>
<sequence length="735" mass="79382">MVGESDFLGIKLTGAGARVTEALSRGDELPQQFTEAMDAIAQAASAKGNRIWIDAEQQVLQHSIDRVTIDLMRRYNTNGRALIYNTLQAYLKESRPKLIEQLKLSQGEGWTLAIKLVRVAYINNDIRERIHDTKQQTDDSYNGIVSDLLTGTVPGIAPNFPHMALFLAGHNAESIAKASNLVRNLAEQGRLKTIPEFGQLQGMADELGCRLLQFSEEMEHDSISSAGNPVAPKVYKCLTWGSIQECMHSAMSQRSSVKAPEPGCYVPAVTFFKPETDELDLTSQAKYFAYLANTGLKGLVVLGTNAETFLLTREERKALLVTARATVPKGFPIIAGVGGHSTRQVLEYIEDAREAGSDYVLLLPCAYFGKATTPAVVKAFFDQVAQASALPIVLYNFPAVCNGLDLDSDIIGEIARQNPKIVGVKLTCGSVAKIVRLAAMFKPDRFAVFGGQADFLLGGLAVGSAGCIAAFANAAPRSVAKVFQLQKDGKQHEALALQRVLSLAESSTKPGIAAVKYAAAVVTAPRAGITDASRLLEPRKPYDAPTAAVKSRIERDLKDVARLEDGGPMNGGLNQARFIDRSLHPTTSPQTSGAAQPPCASSPPADWSPQAQRRVQDEEDPESGPHTPNYGEKDQVTYPEGGLEAWLVVLGSFLGMTASFGYMNTIGIYEAYLNTNQLSSYEQSTTGWVFSLYIFLSFFCGVQIGPIFDAKGPRLLVLSGSVLLLLSIFLMGVCT</sequence>
<dbReference type="InterPro" id="IPR036259">
    <property type="entry name" value="MFS_trans_sf"/>
</dbReference>
<dbReference type="Gene3D" id="1.20.1250.20">
    <property type="entry name" value="MFS general substrate transporter like domains"/>
    <property type="match status" value="1"/>
</dbReference>
<feature type="compositionally biased region" description="Low complexity" evidence="2">
    <location>
        <begin position="592"/>
        <end position="605"/>
    </location>
</feature>
<evidence type="ECO:0000256" key="2">
    <source>
        <dbReference type="SAM" id="MobiDB-lite"/>
    </source>
</evidence>
<reference evidence="5 6" key="1">
    <citation type="journal article" date="2018" name="BMC Genomics">
        <title>Genomic evidence for intraspecific hybridization in a clonal and extremely halotolerant yeast.</title>
        <authorList>
            <person name="Gostincar C."/>
            <person name="Stajich J.E."/>
            <person name="Zupancic J."/>
            <person name="Zalar P."/>
            <person name="Gunde-Cimerman N."/>
        </authorList>
    </citation>
    <scope>NUCLEOTIDE SEQUENCE [LARGE SCALE GENOMIC DNA]</scope>
    <source>
        <strain evidence="5 6">EXF-2682</strain>
    </source>
</reference>
<evidence type="ECO:0000313" key="6">
    <source>
        <dbReference type="Proteomes" id="UP000269276"/>
    </source>
</evidence>
<keyword evidence="3" id="KW-0812">Transmembrane</keyword>
<dbReference type="PANTHER" id="PTHR12128:SF47">
    <property type="entry name" value="DIHYDRODIPICOLINATE SYNTHASE-RELATED"/>
    <property type="match status" value="1"/>
</dbReference>
<evidence type="ECO:0000256" key="3">
    <source>
        <dbReference type="SAM" id="Phobius"/>
    </source>
</evidence>
<keyword evidence="1" id="KW-0560">Oxidoreductase</keyword>
<dbReference type="InterPro" id="IPR002872">
    <property type="entry name" value="Proline_DH_dom"/>
</dbReference>
<dbReference type="Pfam" id="PF00701">
    <property type="entry name" value="DHDPS"/>
    <property type="match status" value="1"/>
</dbReference>
<dbReference type="CDD" id="cd00408">
    <property type="entry name" value="DHDPS-like"/>
    <property type="match status" value="1"/>
</dbReference>
<gene>
    <name evidence="5" type="ORF">D0863_05240</name>
</gene>
<feature type="domain" description="Proline dehydrogenase" evidence="4">
    <location>
        <begin position="23"/>
        <end position="247"/>
    </location>
</feature>
<accession>A0A3M7E5H5</accession>
<dbReference type="Gene3D" id="3.20.20.220">
    <property type="match status" value="1"/>
</dbReference>
<dbReference type="SMART" id="SM01130">
    <property type="entry name" value="DHDPS"/>
    <property type="match status" value="1"/>
</dbReference>
<feature type="transmembrane region" description="Helical" evidence="3">
    <location>
        <begin position="688"/>
        <end position="708"/>
    </location>
</feature>
<dbReference type="GO" id="GO:0008840">
    <property type="term" value="F:4-hydroxy-tetrahydrodipicolinate synthase activity"/>
    <property type="evidence" value="ECO:0007669"/>
    <property type="project" value="TreeGrafter"/>
</dbReference>
<dbReference type="Pfam" id="PF01619">
    <property type="entry name" value="Pro_dh"/>
    <property type="match status" value="1"/>
</dbReference>
<dbReference type="PANTHER" id="PTHR12128">
    <property type="entry name" value="DIHYDRODIPICOLINATE SYNTHASE"/>
    <property type="match status" value="1"/>
</dbReference>
<organism evidence="5 6">
    <name type="scientific">Hortaea werneckii</name>
    <name type="common">Black yeast</name>
    <name type="synonym">Cladosporium werneckii</name>
    <dbReference type="NCBI Taxonomy" id="91943"/>
    <lineage>
        <taxon>Eukaryota</taxon>
        <taxon>Fungi</taxon>
        <taxon>Dikarya</taxon>
        <taxon>Ascomycota</taxon>
        <taxon>Pezizomycotina</taxon>
        <taxon>Dothideomycetes</taxon>
        <taxon>Dothideomycetidae</taxon>
        <taxon>Mycosphaerellales</taxon>
        <taxon>Teratosphaeriaceae</taxon>
        <taxon>Hortaea</taxon>
    </lineage>
</organism>
<dbReference type="VEuPathDB" id="FungiDB:BTJ68_10750"/>
<dbReference type="Gene3D" id="3.20.20.70">
    <property type="entry name" value="Aldolase class I"/>
    <property type="match status" value="1"/>
</dbReference>
<keyword evidence="3" id="KW-1133">Transmembrane helix</keyword>
<feature type="region of interest" description="Disordered" evidence="2">
    <location>
        <begin position="583"/>
        <end position="635"/>
    </location>
</feature>
<dbReference type="PRINTS" id="PR00146">
    <property type="entry name" value="DHPICSNTHASE"/>
</dbReference>
<dbReference type="GO" id="GO:0016491">
    <property type="term" value="F:oxidoreductase activity"/>
    <property type="evidence" value="ECO:0007669"/>
    <property type="project" value="UniProtKB-KW"/>
</dbReference>
<dbReference type="InterPro" id="IPR002220">
    <property type="entry name" value="DapA-like"/>
</dbReference>
<name>A0A3M7E5H5_HORWE</name>
<proteinExistence type="predicted"/>
<evidence type="ECO:0000313" key="5">
    <source>
        <dbReference type="EMBL" id="RMY71324.1"/>
    </source>
</evidence>
<dbReference type="Proteomes" id="UP000269276">
    <property type="component" value="Unassembled WGS sequence"/>
</dbReference>